<dbReference type="RefSeq" id="WP_188655043.1">
    <property type="nucleotide sequence ID" value="NZ_BMIN01000014.1"/>
</dbReference>
<dbReference type="PANTHER" id="PTHR45128:SF1">
    <property type="entry name" value="S-ADENOSYLMETHIONINE-DEPENDENT METHYLTRANSFERASE RV2258C"/>
    <property type="match status" value="1"/>
</dbReference>
<dbReference type="Proteomes" id="UP000642571">
    <property type="component" value="Unassembled WGS sequence"/>
</dbReference>
<dbReference type="EMBL" id="BMIN01000014">
    <property type="protein sequence ID" value="GGD19897.1"/>
    <property type="molecule type" value="Genomic_DNA"/>
</dbReference>
<dbReference type="InterPro" id="IPR029063">
    <property type="entry name" value="SAM-dependent_MTases_sf"/>
</dbReference>
<dbReference type="Pfam" id="PF13649">
    <property type="entry name" value="Methyltransf_25"/>
    <property type="match status" value="1"/>
</dbReference>
<feature type="domain" description="Methyltransferase" evidence="1">
    <location>
        <begin position="163"/>
        <end position="259"/>
    </location>
</feature>
<organism evidence="2 3">
    <name type="scientific">Pontibacillus salipaludis</name>
    <dbReference type="NCBI Taxonomy" id="1697394"/>
    <lineage>
        <taxon>Bacteria</taxon>
        <taxon>Bacillati</taxon>
        <taxon>Bacillota</taxon>
        <taxon>Bacilli</taxon>
        <taxon>Bacillales</taxon>
        <taxon>Bacillaceae</taxon>
        <taxon>Pontibacillus</taxon>
    </lineage>
</organism>
<accession>A0ABQ1Q9U7</accession>
<evidence type="ECO:0000313" key="2">
    <source>
        <dbReference type="EMBL" id="GGD19897.1"/>
    </source>
</evidence>
<name>A0ABQ1Q9U7_9BACI</name>
<comment type="caution">
    <text evidence="2">The sequence shown here is derived from an EMBL/GenBank/DDBJ whole genome shotgun (WGS) entry which is preliminary data.</text>
</comment>
<dbReference type="Gene3D" id="1.10.10.10">
    <property type="entry name" value="Winged helix-like DNA-binding domain superfamily/Winged helix DNA-binding domain"/>
    <property type="match status" value="1"/>
</dbReference>
<dbReference type="Gene3D" id="3.40.50.150">
    <property type="entry name" value="Vaccinia Virus protein VP39"/>
    <property type="match status" value="1"/>
</dbReference>
<dbReference type="InterPro" id="IPR036388">
    <property type="entry name" value="WH-like_DNA-bd_sf"/>
</dbReference>
<evidence type="ECO:0000259" key="1">
    <source>
        <dbReference type="Pfam" id="PF13649"/>
    </source>
</evidence>
<proteinExistence type="predicted"/>
<protein>
    <recommendedName>
        <fullName evidence="1">Methyltransferase domain-containing protein</fullName>
    </recommendedName>
</protein>
<dbReference type="SUPFAM" id="SSF53335">
    <property type="entry name" value="S-adenosyl-L-methionine-dependent methyltransferases"/>
    <property type="match status" value="1"/>
</dbReference>
<keyword evidence="3" id="KW-1185">Reference proteome</keyword>
<evidence type="ECO:0000313" key="3">
    <source>
        <dbReference type="Proteomes" id="UP000642571"/>
    </source>
</evidence>
<dbReference type="CDD" id="cd02440">
    <property type="entry name" value="AdoMet_MTases"/>
    <property type="match status" value="1"/>
</dbReference>
<sequence length="352" mass="39895">MNIIQTALKARNWMKRNESFLPTWHAYVGYELDLFKTFKNPKTVDEVVTETGLSKELLQCWVDVGVSIKHLRKRTGGRYRTSKHHCGEFLEDESNSVGALLKEMMELHIPTLLAYPKYMKSNERAVFNHEKFGDVVAETSTLLEHFAIRRIKKMMKEHKVETVIDLGCGHGGYLRKLAKDFPEVQMLGVDVNERVVESARKASAGYDNIDYIVADASDWRPEEGEKADLILLHNVFHYLDPMARTELLSNLTTWLSEDGRISVITPVNETAQGQAFSSAFNSFFTAHSNLYALPSSEDIEELAEASGLTLSAYNSIIKEGGWYAFWLMPQTVSDPELEREPESRPLIASGKV</sequence>
<dbReference type="PANTHER" id="PTHR45128">
    <property type="entry name" value="METHYLTRANSFERASE TYPE 11"/>
    <property type="match status" value="1"/>
</dbReference>
<reference evidence="3" key="1">
    <citation type="journal article" date="2019" name="Int. J. Syst. Evol. Microbiol.">
        <title>The Global Catalogue of Microorganisms (GCM) 10K type strain sequencing project: providing services to taxonomists for standard genome sequencing and annotation.</title>
        <authorList>
            <consortium name="The Broad Institute Genomics Platform"/>
            <consortium name="The Broad Institute Genome Sequencing Center for Infectious Disease"/>
            <person name="Wu L."/>
            <person name="Ma J."/>
        </authorList>
    </citation>
    <scope>NUCLEOTIDE SEQUENCE [LARGE SCALE GENOMIC DNA]</scope>
    <source>
        <strain evidence="3">CGMCC 1.15353</strain>
    </source>
</reference>
<dbReference type="InterPro" id="IPR041698">
    <property type="entry name" value="Methyltransf_25"/>
</dbReference>
<gene>
    <name evidence="2" type="ORF">GCM10011389_29460</name>
</gene>
<dbReference type="InterPro" id="IPR053173">
    <property type="entry name" value="SAM-binding_MTase"/>
</dbReference>